<dbReference type="EMBL" id="JAULSR010000007">
    <property type="protein sequence ID" value="KAK0615241.1"/>
    <property type="molecule type" value="Genomic_DNA"/>
</dbReference>
<keyword evidence="4" id="KW-1185">Reference proteome</keyword>
<organism evidence="3 4">
    <name type="scientific">Bombardia bombarda</name>
    <dbReference type="NCBI Taxonomy" id="252184"/>
    <lineage>
        <taxon>Eukaryota</taxon>
        <taxon>Fungi</taxon>
        <taxon>Dikarya</taxon>
        <taxon>Ascomycota</taxon>
        <taxon>Pezizomycotina</taxon>
        <taxon>Sordariomycetes</taxon>
        <taxon>Sordariomycetidae</taxon>
        <taxon>Sordariales</taxon>
        <taxon>Lasiosphaeriaceae</taxon>
        <taxon>Bombardia</taxon>
    </lineage>
</organism>
<sequence length="218" mass="23763">MPANFSLRLFLLALAGFAMAAALVVPSSLADNISDMSLVAREFRLPDGSLATIHENRDLAFTPTSTQKDKPVQDEVLPLTLDLVSFADTSYCNLSTKFLRAMTSNTNTSALVSDCQTLSSYYHNLGTGGYWTIDPSKLPGYAVVVATYGTCNFRLFLYPGSPTLRFGTTDFQYFATVGEYTGEAKDGYLDIQAWSECTFNGSNATVVWSAANNPLPMY</sequence>
<evidence type="ECO:0000313" key="4">
    <source>
        <dbReference type="Proteomes" id="UP001174934"/>
    </source>
</evidence>
<protein>
    <recommendedName>
        <fullName evidence="2">Ecp2 effector protein-like domain-containing protein</fullName>
    </recommendedName>
</protein>
<proteinExistence type="predicted"/>
<feature type="domain" description="Ecp2 effector protein-like" evidence="2">
    <location>
        <begin position="99"/>
        <end position="170"/>
    </location>
</feature>
<feature type="chain" id="PRO_5041358198" description="Ecp2 effector protein-like domain-containing protein" evidence="1">
    <location>
        <begin position="21"/>
        <end position="218"/>
    </location>
</feature>
<gene>
    <name evidence="3" type="ORF">B0T17DRAFT_620036</name>
</gene>
<name>A0AA39WH15_9PEZI</name>
<accession>A0AA39WH15</accession>
<comment type="caution">
    <text evidence="3">The sequence shown here is derived from an EMBL/GenBank/DDBJ whole genome shotgun (WGS) entry which is preliminary data.</text>
</comment>
<dbReference type="Proteomes" id="UP001174934">
    <property type="component" value="Unassembled WGS sequence"/>
</dbReference>
<evidence type="ECO:0000313" key="3">
    <source>
        <dbReference type="EMBL" id="KAK0615241.1"/>
    </source>
</evidence>
<keyword evidence="1" id="KW-0732">Signal</keyword>
<reference evidence="3" key="1">
    <citation type="submission" date="2023-06" db="EMBL/GenBank/DDBJ databases">
        <title>Genome-scale phylogeny and comparative genomics of the fungal order Sordariales.</title>
        <authorList>
            <consortium name="Lawrence Berkeley National Laboratory"/>
            <person name="Hensen N."/>
            <person name="Bonometti L."/>
            <person name="Westerberg I."/>
            <person name="Brannstrom I.O."/>
            <person name="Guillou S."/>
            <person name="Cros-Aarteil S."/>
            <person name="Calhoun S."/>
            <person name="Haridas S."/>
            <person name="Kuo A."/>
            <person name="Mondo S."/>
            <person name="Pangilinan J."/>
            <person name="Riley R."/>
            <person name="LaButti K."/>
            <person name="Andreopoulos B."/>
            <person name="Lipzen A."/>
            <person name="Chen C."/>
            <person name="Yanf M."/>
            <person name="Daum C."/>
            <person name="Ng V."/>
            <person name="Clum A."/>
            <person name="Steindorff A."/>
            <person name="Ohm R."/>
            <person name="Martin F."/>
            <person name="Silar P."/>
            <person name="Natvig D."/>
            <person name="Lalanne C."/>
            <person name="Gautier V."/>
            <person name="Ament-velasquez S.L."/>
            <person name="Kruys A."/>
            <person name="Hutchinson M.I."/>
            <person name="Powell A.J."/>
            <person name="Barry K."/>
            <person name="Miller A.N."/>
            <person name="Grigoriev I.V."/>
            <person name="Debuchy R."/>
            <person name="Gladieux P."/>
            <person name="Thoren M.H."/>
            <person name="Johannesson H."/>
        </authorList>
    </citation>
    <scope>NUCLEOTIDE SEQUENCE</scope>
    <source>
        <strain evidence="3">SMH3391-2</strain>
    </source>
</reference>
<dbReference type="InterPro" id="IPR029226">
    <property type="entry name" value="Ecp2-like"/>
</dbReference>
<dbReference type="Pfam" id="PF14856">
    <property type="entry name" value="Hce2"/>
    <property type="match status" value="1"/>
</dbReference>
<evidence type="ECO:0000256" key="1">
    <source>
        <dbReference type="SAM" id="SignalP"/>
    </source>
</evidence>
<dbReference type="AlphaFoldDB" id="A0AA39WH15"/>
<evidence type="ECO:0000259" key="2">
    <source>
        <dbReference type="Pfam" id="PF14856"/>
    </source>
</evidence>
<feature type="signal peptide" evidence="1">
    <location>
        <begin position="1"/>
        <end position="20"/>
    </location>
</feature>